<reference evidence="1" key="1">
    <citation type="journal article" date="2023" name="G3 (Bethesda)">
        <title>Whole genome assembly and annotation of the endangered Caribbean coral Acropora cervicornis.</title>
        <authorList>
            <person name="Selwyn J.D."/>
            <person name="Vollmer S.V."/>
        </authorList>
    </citation>
    <scope>NUCLEOTIDE SEQUENCE</scope>
    <source>
        <strain evidence="1">K2</strain>
    </source>
</reference>
<dbReference type="Proteomes" id="UP001249851">
    <property type="component" value="Unassembled WGS sequence"/>
</dbReference>
<protein>
    <submittedName>
        <fullName evidence="1">Uncharacterized protein</fullName>
    </submittedName>
</protein>
<organism evidence="1 2">
    <name type="scientific">Acropora cervicornis</name>
    <name type="common">Staghorn coral</name>
    <dbReference type="NCBI Taxonomy" id="6130"/>
    <lineage>
        <taxon>Eukaryota</taxon>
        <taxon>Metazoa</taxon>
        <taxon>Cnidaria</taxon>
        <taxon>Anthozoa</taxon>
        <taxon>Hexacorallia</taxon>
        <taxon>Scleractinia</taxon>
        <taxon>Astrocoeniina</taxon>
        <taxon>Acroporidae</taxon>
        <taxon>Acropora</taxon>
    </lineage>
</organism>
<accession>A0AAD9PVQ8</accession>
<sequence>MKEAAWYGVRLGDLRLSFQSVHHFVAFELPDSLKGIMSRTYDLLPHNSRCDTFKVNFDVYTPRPHFIILPHERSLVGHDYNYLNSSQRLKVIKAAVELVSHNTSLKHSAILSIHTGSWISTRDMFHAHVCVDVDDYLKIYAMKKSEIPEWPSTKFVTRQWKASRNHRDYMR</sequence>
<evidence type="ECO:0000313" key="2">
    <source>
        <dbReference type="Proteomes" id="UP001249851"/>
    </source>
</evidence>
<reference evidence="1" key="2">
    <citation type="journal article" date="2023" name="Science">
        <title>Genomic signatures of disease resistance in endangered staghorn corals.</title>
        <authorList>
            <person name="Vollmer S.V."/>
            <person name="Selwyn J.D."/>
            <person name="Despard B.A."/>
            <person name="Roesel C.L."/>
        </authorList>
    </citation>
    <scope>NUCLEOTIDE SEQUENCE</scope>
    <source>
        <strain evidence="1">K2</strain>
    </source>
</reference>
<dbReference type="EMBL" id="JARQWQ010000118">
    <property type="protein sequence ID" value="KAK2549930.1"/>
    <property type="molecule type" value="Genomic_DNA"/>
</dbReference>
<proteinExistence type="predicted"/>
<dbReference type="AlphaFoldDB" id="A0AAD9PVQ8"/>
<keyword evidence="2" id="KW-1185">Reference proteome</keyword>
<evidence type="ECO:0000313" key="1">
    <source>
        <dbReference type="EMBL" id="KAK2549930.1"/>
    </source>
</evidence>
<comment type="caution">
    <text evidence="1">The sequence shown here is derived from an EMBL/GenBank/DDBJ whole genome shotgun (WGS) entry which is preliminary data.</text>
</comment>
<name>A0AAD9PVQ8_ACRCE</name>
<gene>
    <name evidence="1" type="ORF">P5673_029534</name>
</gene>